<name>A0ABS5YTN2_9ACTN</name>
<evidence type="ECO:0000256" key="1">
    <source>
        <dbReference type="SAM" id="MobiDB-lite"/>
    </source>
</evidence>
<comment type="caution">
    <text evidence="2">The sequence shown here is derived from an EMBL/GenBank/DDBJ whole genome shotgun (WGS) entry which is preliminary data.</text>
</comment>
<accession>A0ABS5YTN2</accession>
<evidence type="ECO:0000313" key="2">
    <source>
        <dbReference type="EMBL" id="MBU2665415.1"/>
    </source>
</evidence>
<feature type="compositionally biased region" description="Acidic residues" evidence="1">
    <location>
        <begin position="1"/>
        <end position="15"/>
    </location>
</feature>
<dbReference type="Proteomes" id="UP001519654">
    <property type="component" value="Unassembled WGS sequence"/>
</dbReference>
<sequence length="496" mass="52267">MNDEIEPTGDEEGESSGDGIEPTADNEIELISDGDGMAVFGNAAAVDRFLTAENLPSKDLGMQRITSALKTGSTVAKAASEISKHSGRWVMLSADSARKMQHHGLMKGSASHLSRAVLTTRKGEISGLLEIVRTGKTVATLSNPAALAAAAAAMAQQSMQQKMDEITDYLAVIDQKVDDVLRGQKDAVLADTVGADVVIGEALTVRDRVGRVSEVTWSKVQATSFTVTRTLAYALRQLDALAEKVERQDDIAEMAKAAQETERKVPEWLAVLARSVQMQDAIALLELDRVLDSSPDELDRHRLGLSAARENRMDLIAQATDRLLARMDTAARTANKRVLLNPVSSPAVVRSSNRVMAGVLDFRDWLGIENSQETRKVRRWLDAAGDGVNAALNTGRGALDATVHHGGRALTATAQHSGRALEVAADQGKGALDATAGALDVAAQHGKAALDATAGALDVAAQHGKDAADAAAQAGKSALGAAKSVVGKLPGFRRGK</sequence>
<reference evidence="2 3" key="1">
    <citation type="submission" date="2021-06" db="EMBL/GenBank/DDBJ databases">
        <title>Actinoplanes lichenicola sp. nov., and Actinoplanes ovalisporus sp. nov., isolated from lichen in Thailand.</title>
        <authorList>
            <person name="Saeng-In P."/>
            <person name="Kanchanasin P."/>
            <person name="Yuki M."/>
            <person name="Kudo T."/>
            <person name="Ohkuma M."/>
            <person name="Phongsopitanun W."/>
            <person name="Tanasupawat S."/>
        </authorList>
    </citation>
    <scope>NUCLEOTIDE SEQUENCE [LARGE SCALE GENOMIC DNA]</scope>
    <source>
        <strain evidence="2 3">NBRC 110975</strain>
    </source>
</reference>
<keyword evidence="3" id="KW-1185">Reference proteome</keyword>
<gene>
    <name evidence="2" type="ORF">KOI35_18060</name>
</gene>
<evidence type="ECO:0000313" key="3">
    <source>
        <dbReference type="Proteomes" id="UP001519654"/>
    </source>
</evidence>
<proteinExistence type="predicted"/>
<dbReference type="EMBL" id="JAHKKG010000005">
    <property type="protein sequence ID" value="MBU2665415.1"/>
    <property type="molecule type" value="Genomic_DNA"/>
</dbReference>
<dbReference type="RefSeq" id="WP_215788621.1">
    <property type="nucleotide sequence ID" value="NZ_JAHKKG010000005.1"/>
</dbReference>
<organism evidence="2 3">
    <name type="scientific">Paractinoplanes bogorensis</name>
    <dbReference type="NCBI Taxonomy" id="1610840"/>
    <lineage>
        <taxon>Bacteria</taxon>
        <taxon>Bacillati</taxon>
        <taxon>Actinomycetota</taxon>
        <taxon>Actinomycetes</taxon>
        <taxon>Micromonosporales</taxon>
        <taxon>Micromonosporaceae</taxon>
        <taxon>Paractinoplanes</taxon>
    </lineage>
</organism>
<protein>
    <submittedName>
        <fullName evidence="2">Uncharacterized protein</fullName>
    </submittedName>
</protein>
<feature type="region of interest" description="Disordered" evidence="1">
    <location>
        <begin position="1"/>
        <end position="23"/>
    </location>
</feature>